<dbReference type="RefSeq" id="WP_345363912.1">
    <property type="nucleotide sequence ID" value="NZ_BAABHJ010000030.1"/>
</dbReference>
<keyword evidence="4" id="KW-0808">Transferase</keyword>
<evidence type="ECO:0000259" key="5">
    <source>
        <dbReference type="Pfam" id="PF00535"/>
    </source>
</evidence>
<comment type="pathway">
    <text evidence="1">Cell wall biogenesis; cell wall polysaccharide biosynthesis.</text>
</comment>
<dbReference type="PANTHER" id="PTHR43179:SF12">
    <property type="entry name" value="GALACTOFURANOSYLTRANSFERASE GLFT2"/>
    <property type="match status" value="1"/>
</dbReference>
<organism evidence="6 7">
    <name type="scientific">Actinoallomurus liliacearum</name>
    <dbReference type="NCBI Taxonomy" id="1080073"/>
    <lineage>
        <taxon>Bacteria</taxon>
        <taxon>Bacillati</taxon>
        <taxon>Actinomycetota</taxon>
        <taxon>Actinomycetes</taxon>
        <taxon>Streptosporangiales</taxon>
        <taxon>Thermomonosporaceae</taxon>
        <taxon>Actinoallomurus</taxon>
    </lineage>
</organism>
<accession>A0ABP8TVX6</accession>
<keyword evidence="3" id="KW-0328">Glycosyltransferase</keyword>
<gene>
    <name evidence="6" type="ORF">GCM10023195_68720</name>
</gene>
<protein>
    <submittedName>
        <fullName evidence="6">Glycosyltransferase</fullName>
    </submittedName>
</protein>
<sequence length="299" mass="33478">MSPDPRVAVVIMTRDRRPELLRTLDLMTRLPERPQIIVVDNASSDGTSETVADAYPRVRLIRSARNLGAVARNLAVEDVSTPYVAFCDDDTWWEPGALGRAADLLDRYPRLATVTGLILVEPGLEEDPITPELRHSPVPAPGWMPGPALMSILAGASMIRVEAFREVGGFSPRLVLGGEEELLGMDLATRGWWMCWAEDVVVHHAASAARDPRERRRVGIRNTLWTTWLRRPVRSAVRRTLTVLRSVPRDRTSVSAVAEALGGLPWVIRERRPVPHHVERALRLLERPQRTSPARRYVG</sequence>
<dbReference type="Pfam" id="PF00535">
    <property type="entry name" value="Glycos_transf_2"/>
    <property type="match status" value="1"/>
</dbReference>
<dbReference type="Gene3D" id="3.90.550.10">
    <property type="entry name" value="Spore Coat Polysaccharide Biosynthesis Protein SpsA, Chain A"/>
    <property type="match status" value="1"/>
</dbReference>
<evidence type="ECO:0000313" key="7">
    <source>
        <dbReference type="Proteomes" id="UP001500212"/>
    </source>
</evidence>
<reference evidence="7" key="1">
    <citation type="journal article" date="2019" name="Int. J. Syst. Evol. Microbiol.">
        <title>The Global Catalogue of Microorganisms (GCM) 10K type strain sequencing project: providing services to taxonomists for standard genome sequencing and annotation.</title>
        <authorList>
            <consortium name="The Broad Institute Genomics Platform"/>
            <consortium name="The Broad Institute Genome Sequencing Center for Infectious Disease"/>
            <person name="Wu L."/>
            <person name="Ma J."/>
        </authorList>
    </citation>
    <scope>NUCLEOTIDE SEQUENCE [LARGE SCALE GENOMIC DNA]</scope>
    <source>
        <strain evidence="7">JCM 17938</strain>
    </source>
</reference>
<evidence type="ECO:0000256" key="1">
    <source>
        <dbReference type="ARBA" id="ARBA00004776"/>
    </source>
</evidence>
<keyword evidence="7" id="KW-1185">Reference proteome</keyword>
<evidence type="ECO:0000256" key="2">
    <source>
        <dbReference type="ARBA" id="ARBA00006739"/>
    </source>
</evidence>
<evidence type="ECO:0000256" key="3">
    <source>
        <dbReference type="ARBA" id="ARBA00022676"/>
    </source>
</evidence>
<evidence type="ECO:0000256" key="4">
    <source>
        <dbReference type="ARBA" id="ARBA00022679"/>
    </source>
</evidence>
<comment type="similarity">
    <text evidence="2">Belongs to the glycosyltransferase 2 family.</text>
</comment>
<name>A0ABP8TVX6_9ACTN</name>
<dbReference type="SUPFAM" id="SSF53448">
    <property type="entry name" value="Nucleotide-diphospho-sugar transferases"/>
    <property type="match status" value="1"/>
</dbReference>
<comment type="caution">
    <text evidence="6">The sequence shown here is derived from an EMBL/GenBank/DDBJ whole genome shotgun (WGS) entry which is preliminary data.</text>
</comment>
<dbReference type="PANTHER" id="PTHR43179">
    <property type="entry name" value="RHAMNOSYLTRANSFERASE WBBL"/>
    <property type="match status" value="1"/>
</dbReference>
<dbReference type="InterPro" id="IPR029044">
    <property type="entry name" value="Nucleotide-diphossugar_trans"/>
</dbReference>
<dbReference type="EMBL" id="BAABHJ010000030">
    <property type="protein sequence ID" value="GAA4615577.1"/>
    <property type="molecule type" value="Genomic_DNA"/>
</dbReference>
<proteinExistence type="inferred from homology"/>
<dbReference type="Proteomes" id="UP001500212">
    <property type="component" value="Unassembled WGS sequence"/>
</dbReference>
<dbReference type="InterPro" id="IPR001173">
    <property type="entry name" value="Glyco_trans_2-like"/>
</dbReference>
<feature type="domain" description="Glycosyltransferase 2-like" evidence="5">
    <location>
        <begin position="9"/>
        <end position="137"/>
    </location>
</feature>
<evidence type="ECO:0000313" key="6">
    <source>
        <dbReference type="EMBL" id="GAA4615577.1"/>
    </source>
</evidence>